<evidence type="ECO:0000313" key="3">
    <source>
        <dbReference type="Proteomes" id="UP000661696"/>
    </source>
</evidence>
<protein>
    <submittedName>
        <fullName evidence="2">Uncharacterized protein</fullName>
    </submittedName>
</protein>
<name>A0ABS1QKL5_9FLAO</name>
<feature type="signal peptide" evidence="1">
    <location>
        <begin position="1"/>
        <end position="18"/>
    </location>
</feature>
<evidence type="ECO:0000256" key="1">
    <source>
        <dbReference type="SAM" id="SignalP"/>
    </source>
</evidence>
<dbReference type="Proteomes" id="UP000661696">
    <property type="component" value="Unassembled WGS sequence"/>
</dbReference>
<feature type="chain" id="PRO_5045283624" evidence="1">
    <location>
        <begin position="19"/>
        <end position="158"/>
    </location>
</feature>
<evidence type="ECO:0000313" key="2">
    <source>
        <dbReference type="EMBL" id="MBL1223096.1"/>
    </source>
</evidence>
<proteinExistence type="predicted"/>
<organism evidence="2 3">
    <name type="scientific">Chryseobacterium endalhagicum</name>
    <dbReference type="NCBI Taxonomy" id="2797638"/>
    <lineage>
        <taxon>Bacteria</taxon>
        <taxon>Pseudomonadati</taxon>
        <taxon>Bacteroidota</taxon>
        <taxon>Flavobacteriia</taxon>
        <taxon>Flavobacteriales</taxon>
        <taxon>Weeksellaceae</taxon>
        <taxon>Chryseobacterium group</taxon>
        <taxon>Chryseobacterium</taxon>
    </lineage>
</organism>
<keyword evidence="3" id="KW-1185">Reference proteome</keyword>
<keyword evidence="1" id="KW-0732">Signal</keyword>
<dbReference type="RefSeq" id="WP_202094062.1">
    <property type="nucleotide sequence ID" value="NZ_JAELVM010000003.1"/>
</dbReference>
<sequence>MKQLLFILLILSASLVFGQNKCALKLESGTANLQSKGIVELTVTNTGNTKVRINTYYSPYRLQLENIRENSNSGENKIHYTADVDCFTDCIKKTVKLRPGQSYLYTVPIKETIQYSKLLNGRNYTFNFFFDLIDLSPENCSISRPADEEITYTKTSHE</sequence>
<dbReference type="EMBL" id="JAELVM010000003">
    <property type="protein sequence ID" value="MBL1223096.1"/>
    <property type="molecule type" value="Genomic_DNA"/>
</dbReference>
<reference evidence="2 3" key="1">
    <citation type="submission" date="2020-12" db="EMBL/GenBank/DDBJ databases">
        <title>Chryseobacterium endoalhailicus sp. nov., isolated from seed of leguminous plant.</title>
        <authorList>
            <person name="Zhang X."/>
        </authorList>
    </citation>
    <scope>NUCLEOTIDE SEQUENCE [LARGE SCALE GENOMIC DNA]</scope>
    <source>
        <strain evidence="2 3">L7</strain>
    </source>
</reference>
<accession>A0ABS1QKL5</accession>
<gene>
    <name evidence="2" type="ORF">JET18_19790</name>
</gene>
<comment type="caution">
    <text evidence="2">The sequence shown here is derived from an EMBL/GenBank/DDBJ whole genome shotgun (WGS) entry which is preliminary data.</text>
</comment>